<feature type="transmembrane region" description="Helical" evidence="3">
    <location>
        <begin position="89"/>
        <end position="115"/>
    </location>
</feature>
<sequence length="280" mass="31170">MASSSSSSTSHIAAAGSNVNAANGEPKEVVTGYPLEVQSLENVPVVGGCPHVPLPLPHPQPAPQHAWYAHQQLYPTHYRYQPPDSDRPIFFRAVAWAILFTLISCIFWFLIWLVVHPSFPQLHVSSGELSQVSIYNSTATASCNINLTLTNPNRHLTAIYNHMEISLLYTSQRMLLSQDYLPPLVQPRKNQTVINTDLGFTDLDLGKDVVAALKEDLDQGTFTLGLKVLAMVNFQNGKWKTKAQFMRAFCGSIVLVSLPNNNSRIFQSSNRRCVVYLFSK</sequence>
<keyword evidence="5" id="KW-1185">Reference proteome</keyword>
<evidence type="ECO:0000313" key="4">
    <source>
        <dbReference type="EMBL" id="KAL2537468.1"/>
    </source>
</evidence>
<evidence type="ECO:0000256" key="2">
    <source>
        <dbReference type="ARBA" id="ARBA00023136"/>
    </source>
</evidence>
<proteinExistence type="predicted"/>
<dbReference type="Proteomes" id="UP001604277">
    <property type="component" value="Unassembled WGS sequence"/>
</dbReference>
<dbReference type="AlphaFoldDB" id="A0ABD1VLG1"/>
<dbReference type="PANTHER" id="PTHR31234">
    <property type="entry name" value="LATE EMBRYOGENESIS ABUNDANT (LEA) HYDROXYPROLINE-RICH GLYCOPROTEIN FAMILY"/>
    <property type="match status" value="1"/>
</dbReference>
<dbReference type="PANTHER" id="PTHR31234:SF55">
    <property type="entry name" value="LATE EMBRYOGENESIS ABUNDANT (LEA) HYDROXYPROLINE-RICH GLYCOPROTEIN FAMILY"/>
    <property type="match status" value="1"/>
</dbReference>
<protein>
    <submittedName>
        <fullName evidence="4">Protein YLS9-like</fullName>
    </submittedName>
</protein>
<accession>A0ABD1VLG1</accession>
<name>A0ABD1VLG1_9LAMI</name>
<evidence type="ECO:0000313" key="5">
    <source>
        <dbReference type="Proteomes" id="UP001604277"/>
    </source>
</evidence>
<keyword evidence="2 3" id="KW-0472">Membrane</keyword>
<evidence type="ECO:0000256" key="3">
    <source>
        <dbReference type="SAM" id="Phobius"/>
    </source>
</evidence>
<organism evidence="4 5">
    <name type="scientific">Forsythia ovata</name>
    <dbReference type="NCBI Taxonomy" id="205694"/>
    <lineage>
        <taxon>Eukaryota</taxon>
        <taxon>Viridiplantae</taxon>
        <taxon>Streptophyta</taxon>
        <taxon>Embryophyta</taxon>
        <taxon>Tracheophyta</taxon>
        <taxon>Spermatophyta</taxon>
        <taxon>Magnoliopsida</taxon>
        <taxon>eudicotyledons</taxon>
        <taxon>Gunneridae</taxon>
        <taxon>Pentapetalae</taxon>
        <taxon>asterids</taxon>
        <taxon>lamiids</taxon>
        <taxon>Lamiales</taxon>
        <taxon>Oleaceae</taxon>
        <taxon>Forsythieae</taxon>
        <taxon>Forsythia</taxon>
    </lineage>
</organism>
<comment type="subcellular location">
    <subcellularLocation>
        <location evidence="1">Membrane</location>
    </subcellularLocation>
</comment>
<reference evidence="5" key="1">
    <citation type="submission" date="2024-07" db="EMBL/GenBank/DDBJ databases">
        <title>Two chromosome-level genome assemblies of Korean endemic species Abeliophyllum distichum and Forsythia ovata (Oleaceae).</title>
        <authorList>
            <person name="Jang H."/>
        </authorList>
    </citation>
    <scope>NUCLEOTIDE SEQUENCE [LARGE SCALE GENOMIC DNA]</scope>
</reference>
<keyword evidence="3" id="KW-1133">Transmembrane helix</keyword>
<evidence type="ECO:0000256" key="1">
    <source>
        <dbReference type="ARBA" id="ARBA00004370"/>
    </source>
</evidence>
<comment type="caution">
    <text evidence="4">The sequence shown here is derived from an EMBL/GenBank/DDBJ whole genome shotgun (WGS) entry which is preliminary data.</text>
</comment>
<keyword evidence="3" id="KW-0812">Transmembrane</keyword>
<gene>
    <name evidence="4" type="ORF">Fot_18859</name>
</gene>
<dbReference type="EMBL" id="JBFOLJ010000005">
    <property type="protein sequence ID" value="KAL2537468.1"/>
    <property type="molecule type" value="Genomic_DNA"/>
</dbReference>
<dbReference type="InterPro" id="IPR044839">
    <property type="entry name" value="NDR1-like"/>
</dbReference>
<dbReference type="GO" id="GO:0016020">
    <property type="term" value="C:membrane"/>
    <property type="evidence" value="ECO:0007669"/>
    <property type="project" value="UniProtKB-SubCell"/>
</dbReference>